<dbReference type="SUPFAM" id="SSF51998">
    <property type="entry name" value="PFL-like glycyl radical enzymes"/>
    <property type="match status" value="1"/>
</dbReference>
<dbReference type="Pfam" id="PF13597">
    <property type="entry name" value="NRDD"/>
    <property type="match status" value="1"/>
</dbReference>
<dbReference type="NCBIfam" id="TIGR02487">
    <property type="entry name" value="NrdD"/>
    <property type="match status" value="1"/>
</dbReference>
<comment type="caution">
    <text evidence="5">The sequence shown here is derived from an EMBL/GenBank/DDBJ whole genome shotgun (WGS) entry which is preliminary data.</text>
</comment>
<reference evidence="5" key="1">
    <citation type="submission" date="2020-10" db="EMBL/GenBank/DDBJ databases">
        <authorList>
            <person name="Gilroy R."/>
        </authorList>
    </citation>
    <scope>NUCLEOTIDE SEQUENCE</scope>
    <source>
        <strain evidence="5">CHK195-26880</strain>
    </source>
</reference>
<evidence type="ECO:0000256" key="3">
    <source>
        <dbReference type="PROSITE-ProRule" id="PRU00492"/>
    </source>
</evidence>
<dbReference type="EC" id="1.17.4.2" evidence="5"/>
<gene>
    <name evidence="5" type="primary">nrdD</name>
    <name evidence="5" type="ORF">IAB59_06890</name>
</gene>
<dbReference type="GO" id="GO:0006260">
    <property type="term" value="P:DNA replication"/>
    <property type="evidence" value="ECO:0007669"/>
    <property type="project" value="InterPro"/>
</dbReference>
<dbReference type="GO" id="GO:0009265">
    <property type="term" value="P:2'-deoxyribonucleotide biosynthetic process"/>
    <property type="evidence" value="ECO:0007669"/>
    <property type="project" value="TreeGrafter"/>
</dbReference>
<organism evidence="5 6">
    <name type="scientific">Candidatus Onthousia faecipullorum</name>
    <dbReference type="NCBI Taxonomy" id="2840887"/>
    <lineage>
        <taxon>Bacteria</taxon>
        <taxon>Bacillati</taxon>
        <taxon>Bacillota</taxon>
        <taxon>Bacilli</taxon>
        <taxon>Candidatus Onthousia</taxon>
    </lineage>
</organism>
<name>A0A9D1GC85_9FIRM</name>
<dbReference type="GO" id="GO:0005524">
    <property type="term" value="F:ATP binding"/>
    <property type="evidence" value="ECO:0007669"/>
    <property type="project" value="UniProtKB-UniRule"/>
</dbReference>
<protein>
    <submittedName>
        <fullName evidence="5">Anaerobic ribonucleoside-triphosphate reductase</fullName>
        <ecNumber evidence="5">1.17.4.2</ecNumber>
    </submittedName>
</protein>
<evidence type="ECO:0000259" key="4">
    <source>
        <dbReference type="PROSITE" id="PS51161"/>
    </source>
</evidence>
<accession>A0A9D1GC85</accession>
<dbReference type="PANTHER" id="PTHR21075:SF0">
    <property type="entry name" value="ANAEROBIC RIBONUCLEOSIDE-TRIPHOSPHATE REDUCTASE"/>
    <property type="match status" value="1"/>
</dbReference>
<dbReference type="GO" id="GO:0004748">
    <property type="term" value="F:ribonucleoside-diphosphate reductase activity, thioredoxin disulfide as acceptor"/>
    <property type="evidence" value="ECO:0007669"/>
    <property type="project" value="TreeGrafter"/>
</dbReference>
<reference evidence="5" key="2">
    <citation type="journal article" date="2021" name="PeerJ">
        <title>Extensive microbial diversity within the chicken gut microbiome revealed by metagenomics and culture.</title>
        <authorList>
            <person name="Gilroy R."/>
            <person name="Ravi A."/>
            <person name="Getino M."/>
            <person name="Pursley I."/>
            <person name="Horton D.L."/>
            <person name="Alikhan N.F."/>
            <person name="Baker D."/>
            <person name="Gharbi K."/>
            <person name="Hall N."/>
            <person name="Watson M."/>
            <person name="Adriaenssens E.M."/>
            <person name="Foster-Nyarko E."/>
            <person name="Jarju S."/>
            <person name="Secka A."/>
            <person name="Antonio M."/>
            <person name="Oren A."/>
            <person name="Chaudhuri R.R."/>
            <person name="La Ragione R."/>
            <person name="Hildebrand F."/>
            <person name="Pallen M.J."/>
        </authorList>
    </citation>
    <scope>NUCLEOTIDE SEQUENCE</scope>
    <source>
        <strain evidence="5">CHK195-26880</strain>
    </source>
</reference>
<dbReference type="EMBL" id="DVKQ01000090">
    <property type="protein sequence ID" value="HIT38181.1"/>
    <property type="molecule type" value="Genomic_DNA"/>
</dbReference>
<evidence type="ECO:0000313" key="6">
    <source>
        <dbReference type="Proteomes" id="UP000886833"/>
    </source>
</evidence>
<dbReference type="AlphaFoldDB" id="A0A9D1GC85"/>
<dbReference type="Gene3D" id="3.20.70.20">
    <property type="match status" value="1"/>
</dbReference>
<evidence type="ECO:0000256" key="2">
    <source>
        <dbReference type="ARBA" id="ARBA00022840"/>
    </source>
</evidence>
<dbReference type="Proteomes" id="UP000886833">
    <property type="component" value="Unassembled WGS sequence"/>
</dbReference>
<dbReference type="InterPro" id="IPR012833">
    <property type="entry name" value="NrdD"/>
</dbReference>
<feature type="domain" description="ATP-cone" evidence="4">
    <location>
        <begin position="6"/>
        <end position="96"/>
    </location>
</feature>
<proteinExistence type="predicted"/>
<sequence>MYMKDIMIVKRNGNLEKFDPERVRKAVRSSAERVMVDLTDDAMNKIVNKVVELLETQTSNPTVEQVHSCCEVALETINPLVAKSYREYRDYKKDIIHILDEVYKKSQVITYIGDKDCANMDSALVTTQRCLIYNSLNKELYKKFFLTSAEIEACKDGYIYIHDMSARRDTMNCCLFDIANVLKDGFEMSNIWYTEPKTLQTAFNVLGDVTINTTAMQYGGFTLPEIDTVLKKYAKKSYDMYYKEYLSIKGKEYISEADDYAWKKTVRECEQGYQGFEYKLNTVSSSRGDYPFVTLTFGVDKDKFAVMITKTILDVHREGQGKKGFKRPTVFPKLVFLYDKKIHGEGGELRDSFLTAIKCSEKTMYPDYLSLSGEGYVGEMYKKYKRIVSPMGCRAFLSPWYEKGGMDAADEKDKPVFIGRFNIGAISLHLPMILAKAREEQKDFYEVLDYYLEMIRRIHIRTYRYLSKRKASTNPLAYCQGGFYGGNLKPEEPIEPILKSSTASFGITALNELQVLYNGKSIVEDGQFALEVMKYINKKATEFKKEDHILYAIYGTPAESLCGLQIKQFRKKYGVIPGVSSREYVSNSFHCGVWEDITGIEKQDLEDRFFELFKGGRIQYVRYNLSYNTKAMITYVERAMDKGFYEGVNLSLAYCNNCGHEELDMDVCPKCGSSDLTKIDRMNGYLSYSRVHGDTMLSSAKMAEISERKSM</sequence>
<dbReference type="PANTHER" id="PTHR21075">
    <property type="entry name" value="ANAEROBIC RIBONUCLEOSIDE-TRIPHOSPHATE REDUCTASE"/>
    <property type="match status" value="1"/>
</dbReference>
<keyword evidence="2 3" id="KW-0067">ATP-binding</keyword>
<dbReference type="GO" id="GO:0008998">
    <property type="term" value="F:ribonucleoside-triphosphate reductase (thioredoxin) activity"/>
    <property type="evidence" value="ECO:0007669"/>
    <property type="project" value="UniProtKB-EC"/>
</dbReference>
<dbReference type="Pfam" id="PF03477">
    <property type="entry name" value="ATP-cone"/>
    <property type="match status" value="1"/>
</dbReference>
<keyword evidence="1 3" id="KW-0547">Nucleotide-binding</keyword>
<dbReference type="InterPro" id="IPR005144">
    <property type="entry name" value="ATP-cone_dom"/>
</dbReference>
<evidence type="ECO:0000256" key="1">
    <source>
        <dbReference type="ARBA" id="ARBA00022741"/>
    </source>
</evidence>
<keyword evidence="5" id="KW-0560">Oxidoreductase</keyword>
<dbReference type="GO" id="GO:0031250">
    <property type="term" value="C:anaerobic ribonucleoside-triphosphate reductase complex"/>
    <property type="evidence" value="ECO:0007669"/>
    <property type="project" value="TreeGrafter"/>
</dbReference>
<dbReference type="PROSITE" id="PS51161">
    <property type="entry name" value="ATP_CONE"/>
    <property type="match status" value="1"/>
</dbReference>
<evidence type="ECO:0000313" key="5">
    <source>
        <dbReference type="EMBL" id="HIT38181.1"/>
    </source>
</evidence>